<gene>
    <name evidence="2" type="ORF">IC230_04750</name>
</gene>
<dbReference type="InterPro" id="IPR013024">
    <property type="entry name" value="GGCT-like"/>
</dbReference>
<sequence>MLTDSDYLIVYGTLRPAFTNSFARYLRQHSQYVGEGSFPGQLFDLGNYPGAIYQQDSLQLVWGTMYDIRQHKHTLLPYLDDYEGINEPIGQSHEYIRTIIPVSWSEGSFNCWIYLYNMPVAGKKIIGSGDYEHYVGS</sequence>
<proteinExistence type="predicted"/>
<dbReference type="Proteomes" id="UP000653797">
    <property type="component" value="Unassembled WGS sequence"/>
</dbReference>
<keyword evidence="3" id="KW-1185">Reference proteome</keyword>
<dbReference type="RefSeq" id="WP_191037801.1">
    <property type="nucleotide sequence ID" value="NZ_JACXAA010000001.1"/>
</dbReference>
<evidence type="ECO:0000259" key="1">
    <source>
        <dbReference type="Pfam" id="PF06094"/>
    </source>
</evidence>
<evidence type="ECO:0000313" key="3">
    <source>
        <dbReference type="Proteomes" id="UP000653797"/>
    </source>
</evidence>
<protein>
    <submittedName>
        <fullName evidence="2">Gamma-glutamylcyclotransferase</fullName>
    </submittedName>
</protein>
<reference evidence="2" key="1">
    <citation type="submission" date="2020-09" db="EMBL/GenBank/DDBJ databases">
        <authorList>
            <person name="Kim M.K."/>
        </authorList>
    </citation>
    <scope>NUCLEOTIDE SEQUENCE</scope>
    <source>
        <strain evidence="2">BT704</strain>
    </source>
</reference>
<dbReference type="CDD" id="cd06661">
    <property type="entry name" value="GGCT_like"/>
    <property type="match status" value="1"/>
</dbReference>
<dbReference type="InterPro" id="IPR036568">
    <property type="entry name" value="GGCT-like_sf"/>
</dbReference>
<comment type="caution">
    <text evidence="2">The sequence shown here is derived from an EMBL/GenBank/DDBJ whole genome shotgun (WGS) entry which is preliminary data.</text>
</comment>
<accession>A0A927AYP2</accession>
<name>A0A927AYP2_9BACT</name>
<dbReference type="AlphaFoldDB" id="A0A927AYP2"/>
<dbReference type="Gene3D" id="3.10.490.10">
    <property type="entry name" value="Gamma-glutamyl cyclotransferase-like"/>
    <property type="match status" value="1"/>
</dbReference>
<dbReference type="EMBL" id="JACXAA010000001">
    <property type="protein sequence ID" value="MBD2752190.1"/>
    <property type="molecule type" value="Genomic_DNA"/>
</dbReference>
<evidence type="ECO:0000313" key="2">
    <source>
        <dbReference type="EMBL" id="MBD2752190.1"/>
    </source>
</evidence>
<dbReference type="InterPro" id="IPR009288">
    <property type="entry name" value="AIG2-like_dom"/>
</dbReference>
<feature type="domain" description="Gamma-glutamylcyclotransferase AIG2-like" evidence="1">
    <location>
        <begin position="8"/>
        <end position="132"/>
    </location>
</feature>
<organism evidence="2 3">
    <name type="scientific">Spirosoma validum</name>
    <dbReference type="NCBI Taxonomy" id="2771355"/>
    <lineage>
        <taxon>Bacteria</taxon>
        <taxon>Pseudomonadati</taxon>
        <taxon>Bacteroidota</taxon>
        <taxon>Cytophagia</taxon>
        <taxon>Cytophagales</taxon>
        <taxon>Cytophagaceae</taxon>
        <taxon>Spirosoma</taxon>
    </lineage>
</organism>
<dbReference type="SUPFAM" id="SSF110857">
    <property type="entry name" value="Gamma-glutamyl cyclotransferase-like"/>
    <property type="match status" value="1"/>
</dbReference>
<dbReference type="Pfam" id="PF06094">
    <property type="entry name" value="GGACT"/>
    <property type="match status" value="1"/>
</dbReference>